<dbReference type="PROSITE" id="PS01032">
    <property type="entry name" value="PPM_1"/>
    <property type="match status" value="1"/>
</dbReference>
<comment type="similarity">
    <text evidence="4">Belongs to the PP2C family.</text>
</comment>
<dbReference type="GO" id="GO:0004741">
    <property type="term" value="F:[pyruvate dehydrogenase (acetyl-transferring)]-phosphatase activity"/>
    <property type="evidence" value="ECO:0007669"/>
    <property type="project" value="TreeGrafter"/>
</dbReference>
<dbReference type="WBParaSite" id="ACRNAN_scaffold468.g24004.t2">
    <property type="protein sequence ID" value="ACRNAN_scaffold468.g24004.t2"/>
    <property type="gene ID" value="ACRNAN_scaffold468.g24004"/>
</dbReference>
<protein>
    <submittedName>
        <fullName evidence="8">PPM-type phosphatase domain-containing protein</fullName>
    </submittedName>
</protein>
<keyword evidence="2 4" id="KW-0378">Hydrolase</keyword>
<dbReference type="InterPro" id="IPR001932">
    <property type="entry name" value="PPM-type_phosphatase-like_dom"/>
</dbReference>
<reference evidence="8" key="1">
    <citation type="submission" date="2022-11" db="UniProtKB">
        <authorList>
            <consortium name="WormBaseParasite"/>
        </authorList>
    </citation>
    <scope>IDENTIFICATION</scope>
</reference>
<dbReference type="PANTHER" id="PTHR13832">
    <property type="entry name" value="PROTEIN PHOSPHATASE 2C"/>
    <property type="match status" value="1"/>
</dbReference>
<dbReference type="Gene3D" id="3.60.40.10">
    <property type="entry name" value="PPM-type phosphatase domain"/>
    <property type="match status" value="1"/>
</dbReference>
<dbReference type="InterPro" id="IPR015655">
    <property type="entry name" value="PP2C"/>
</dbReference>
<feature type="domain" description="PPM-type phosphatase" evidence="6">
    <location>
        <begin position="145"/>
        <end position="500"/>
    </location>
</feature>
<evidence type="ECO:0000256" key="3">
    <source>
        <dbReference type="ARBA" id="ARBA00022912"/>
    </source>
</evidence>
<dbReference type="GO" id="GO:0005739">
    <property type="term" value="C:mitochondrion"/>
    <property type="evidence" value="ECO:0007669"/>
    <property type="project" value="TreeGrafter"/>
</dbReference>
<feature type="transmembrane region" description="Helical" evidence="5">
    <location>
        <begin position="253"/>
        <end position="274"/>
    </location>
</feature>
<dbReference type="CDD" id="cd00143">
    <property type="entry name" value="PP2Cc"/>
    <property type="match status" value="1"/>
</dbReference>
<dbReference type="AlphaFoldDB" id="A0A914DZN3"/>
<dbReference type="SMART" id="SM00332">
    <property type="entry name" value="PP2Cc"/>
    <property type="match status" value="1"/>
</dbReference>
<dbReference type="Pfam" id="PF00481">
    <property type="entry name" value="PP2C"/>
    <property type="match status" value="2"/>
</dbReference>
<dbReference type="InterPro" id="IPR036457">
    <property type="entry name" value="PPM-type-like_dom_sf"/>
</dbReference>
<dbReference type="PROSITE" id="PS51746">
    <property type="entry name" value="PPM_2"/>
    <property type="match status" value="1"/>
</dbReference>
<accession>A0A914DZN3</accession>
<dbReference type="PANTHER" id="PTHR13832:SF354">
    <property type="entry name" value="GM14138P"/>
    <property type="match status" value="1"/>
</dbReference>
<dbReference type="InterPro" id="IPR000222">
    <property type="entry name" value="PP2C_BS"/>
</dbReference>
<keyword evidence="1" id="KW-0479">Metal-binding</keyword>
<dbReference type="SUPFAM" id="SSF81606">
    <property type="entry name" value="PP2C-like"/>
    <property type="match status" value="1"/>
</dbReference>
<proteinExistence type="inferred from homology"/>
<evidence type="ECO:0000256" key="4">
    <source>
        <dbReference type="RuleBase" id="RU003465"/>
    </source>
</evidence>
<keyword evidence="5" id="KW-0812">Transmembrane</keyword>
<organism evidence="7 8">
    <name type="scientific">Acrobeloides nanus</name>
    <dbReference type="NCBI Taxonomy" id="290746"/>
    <lineage>
        <taxon>Eukaryota</taxon>
        <taxon>Metazoa</taxon>
        <taxon>Ecdysozoa</taxon>
        <taxon>Nematoda</taxon>
        <taxon>Chromadorea</taxon>
        <taxon>Rhabditida</taxon>
        <taxon>Tylenchina</taxon>
        <taxon>Cephalobomorpha</taxon>
        <taxon>Cephaloboidea</taxon>
        <taxon>Cephalobidae</taxon>
        <taxon>Acrobeloides</taxon>
    </lineage>
</organism>
<dbReference type="GO" id="GO:0046872">
    <property type="term" value="F:metal ion binding"/>
    <property type="evidence" value="ECO:0007669"/>
    <property type="project" value="UniProtKB-KW"/>
</dbReference>
<evidence type="ECO:0000256" key="2">
    <source>
        <dbReference type="ARBA" id="ARBA00022801"/>
    </source>
</evidence>
<evidence type="ECO:0000256" key="1">
    <source>
        <dbReference type="ARBA" id="ARBA00022723"/>
    </source>
</evidence>
<evidence type="ECO:0000259" key="6">
    <source>
        <dbReference type="PROSITE" id="PS51746"/>
    </source>
</evidence>
<name>A0A914DZN3_9BILA</name>
<keyword evidence="3 4" id="KW-0904">Protein phosphatase</keyword>
<dbReference type="Proteomes" id="UP000887540">
    <property type="component" value="Unplaced"/>
</dbReference>
<evidence type="ECO:0000256" key="5">
    <source>
        <dbReference type="SAM" id="Phobius"/>
    </source>
</evidence>
<evidence type="ECO:0000313" key="8">
    <source>
        <dbReference type="WBParaSite" id="ACRNAN_scaffold468.g24004.t2"/>
    </source>
</evidence>
<keyword evidence="7" id="KW-1185">Reference proteome</keyword>
<sequence>MVVDMSDAQILSGFFPVFPGNDSRQKYPYSRPEFLYFSEEEIMVSADQNIRPILCPKFNNQMVAYAGYAEVINAGKSIENEDMAAAKVLTLIQQGYDAEKAVELPESSRRSIQSARERSTSEVRKFTQKEVMKRIKSDEDLLDLNMSSSSDDGSKPKAQAAYFGIFDGHAGSGAAIMSANRLHEYIKNRLNELLETILHLYEQESIRPSSINGELKRGNSKNYDTITADSLIVGALEMAFCEMDEQIAAEKQFVKVFGGCAAIVALFFIGKIFVANAGDCRALLITPNKVQPLSTDFNPANERKRLQYLAYRSHDSISPHFTRLEYNRFLTKRDLNRKILFRDWYMDGWATKTVRESDLKPPLISTRCKKPRLLNTIGVSRGFGDHHLMTADDRIPIKPFLCPFPEVQIFDTKELESLTDQEVLVLASDGLWDVLSNDEVADIVRNSLANTDQEDCARYTLVAQELVVAARGDTLETYKWRLANGGMASQDDISVFVIPLKFAINLPKNEDDDDEELLVC</sequence>
<keyword evidence="5" id="KW-0472">Membrane</keyword>
<keyword evidence="5" id="KW-1133">Transmembrane helix</keyword>
<evidence type="ECO:0000313" key="7">
    <source>
        <dbReference type="Proteomes" id="UP000887540"/>
    </source>
</evidence>